<keyword evidence="2" id="KW-1185">Reference proteome</keyword>
<dbReference type="Proteomes" id="UP000001366">
    <property type="component" value="Chromosome"/>
</dbReference>
<reference evidence="1 2" key="1">
    <citation type="journal article" date="2009" name="J. Bacteriol.">
        <title>Complete and draft genome sequences of six members of the Aquificales.</title>
        <authorList>
            <person name="Reysenbach A.L."/>
            <person name="Hamamura N."/>
            <person name="Podar M."/>
            <person name="Griffiths E."/>
            <person name="Ferreira S."/>
            <person name="Hochstein R."/>
            <person name="Heidelberg J."/>
            <person name="Johnson J."/>
            <person name="Mead D."/>
            <person name="Pohorille A."/>
            <person name="Sarmiento M."/>
            <person name="Schweighofer K."/>
            <person name="Seshadri R."/>
            <person name="Voytek M.A."/>
        </authorList>
    </citation>
    <scope>NUCLEOTIDE SEQUENCE [LARGE SCALE GENOMIC DNA]</scope>
    <source>
        <strain evidence="2">DSM 14350 / EX-H1</strain>
    </source>
</reference>
<dbReference type="AlphaFoldDB" id="C0QRA7"/>
<dbReference type="Pfam" id="PF07277">
    <property type="entry name" value="SapC"/>
    <property type="match status" value="1"/>
</dbReference>
<organism evidence="1 2">
    <name type="scientific">Persephonella marina (strain DSM 14350 / EX-H1)</name>
    <dbReference type="NCBI Taxonomy" id="123214"/>
    <lineage>
        <taxon>Bacteria</taxon>
        <taxon>Pseudomonadati</taxon>
        <taxon>Aquificota</taxon>
        <taxon>Aquificia</taxon>
        <taxon>Aquificales</taxon>
        <taxon>Hydrogenothermaceae</taxon>
        <taxon>Persephonella</taxon>
    </lineage>
</organism>
<dbReference type="HOGENOM" id="CLU_074824_1_1_0"/>
<accession>C0QRA7</accession>
<dbReference type="KEGG" id="pmx:PERMA_1435"/>
<name>C0QRA7_PERMH</name>
<dbReference type="PaxDb" id="123214-PERMA_1435"/>
<dbReference type="EMBL" id="CP001230">
    <property type="protein sequence ID" value="ACO03311.1"/>
    <property type="molecule type" value="Genomic_DNA"/>
</dbReference>
<dbReference type="InterPro" id="IPR010836">
    <property type="entry name" value="SapC"/>
</dbReference>
<evidence type="ECO:0000313" key="1">
    <source>
        <dbReference type="EMBL" id="ACO03311.1"/>
    </source>
</evidence>
<dbReference type="STRING" id="123214.PERMA_1435"/>
<proteinExistence type="predicted"/>
<sequence length="239" mass="28122">MTEATEPLYKQIEIINSDIHKDLRISPLKDFRRFKNLNSCIVLGGEFAEASKFYPIVFIKTAKEGVTPVIILGFDQNFFVDEDGKWKEGYYIPAFVRRYPYILVEEKGEKEEDRKLFVAVDKSYEGYNAENGEKLFNEDGKNTDYLNRMIDFLRAYDLDYNLTMRFAKKLEELDLFQTIEATIKTPDNRTFVMKNLLAVDEKKLRELEDKEVLDLFRSGFLGWIYAHLISLNNFARIVR</sequence>
<protein>
    <submittedName>
        <fullName evidence="1">SapC family protein</fullName>
    </submittedName>
</protein>
<dbReference type="eggNOG" id="COG1262">
    <property type="taxonomic scope" value="Bacteria"/>
</dbReference>
<evidence type="ECO:0000313" key="2">
    <source>
        <dbReference type="Proteomes" id="UP000001366"/>
    </source>
</evidence>
<dbReference type="RefSeq" id="WP_012675550.1">
    <property type="nucleotide sequence ID" value="NC_012440.1"/>
</dbReference>
<dbReference type="OrthoDB" id="571283at2"/>
<gene>
    <name evidence="1" type="ordered locus">PERMA_1435</name>
</gene>